<protein>
    <submittedName>
        <fullName evidence="2">Uncharacterized protein</fullName>
    </submittedName>
</protein>
<dbReference type="Proteomes" id="UP000059188">
    <property type="component" value="Unassembled WGS sequence"/>
</dbReference>
<feature type="region of interest" description="Disordered" evidence="1">
    <location>
        <begin position="51"/>
        <end position="77"/>
    </location>
</feature>
<dbReference type="AlphaFoldDB" id="A0A0B7FWT8"/>
<evidence type="ECO:0000313" key="2">
    <source>
        <dbReference type="EMBL" id="CEL62160.1"/>
    </source>
</evidence>
<feature type="compositionally biased region" description="Polar residues" evidence="1">
    <location>
        <begin position="51"/>
        <end position="64"/>
    </location>
</feature>
<dbReference type="EMBL" id="LN679161">
    <property type="protein sequence ID" value="CEL62160.1"/>
    <property type="molecule type" value="Genomic_DNA"/>
</dbReference>
<proteinExistence type="predicted"/>
<evidence type="ECO:0000313" key="3">
    <source>
        <dbReference type="Proteomes" id="UP000059188"/>
    </source>
</evidence>
<keyword evidence="3" id="KW-1185">Reference proteome</keyword>
<organism evidence="2 3">
    <name type="scientific">Thanatephorus cucumeris (strain AG1-IB / isolate 7/3/14)</name>
    <name type="common">Lettuce bottom rot fungus</name>
    <name type="synonym">Rhizoctonia solani</name>
    <dbReference type="NCBI Taxonomy" id="1108050"/>
    <lineage>
        <taxon>Eukaryota</taxon>
        <taxon>Fungi</taxon>
        <taxon>Dikarya</taxon>
        <taxon>Basidiomycota</taxon>
        <taxon>Agaricomycotina</taxon>
        <taxon>Agaricomycetes</taxon>
        <taxon>Cantharellales</taxon>
        <taxon>Ceratobasidiaceae</taxon>
        <taxon>Rhizoctonia</taxon>
        <taxon>Rhizoctonia solani AG-1</taxon>
    </lineage>
</organism>
<accession>A0A0B7FWT8</accession>
<reference evidence="2 3" key="1">
    <citation type="submission" date="2014-11" db="EMBL/GenBank/DDBJ databases">
        <authorList>
            <person name="Wibberg Daniel"/>
        </authorList>
    </citation>
    <scope>NUCLEOTIDE SEQUENCE [LARGE SCALE GENOMIC DNA]</scope>
    <source>
        <strain evidence="2">Rhizoctonia solani AG1-IB 7/3/14</strain>
    </source>
</reference>
<evidence type="ECO:0000256" key="1">
    <source>
        <dbReference type="SAM" id="MobiDB-lite"/>
    </source>
</evidence>
<gene>
    <name evidence="2" type="ORF">RSOLAG1IB_10255</name>
</gene>
<name>A0A0B7FWT8_THACB</name>
<sequence>MCGTSSETHRKYDEAPTATELPTHTWSIVISSVLALGIHYRFQKFAHMATVSNSPGDTQGNPNCDPSEPTDVTTDRALEWYKA</sequence>